<keyword evidence="2" id="KW-0732">Signal</keyword>
<evidence type="ECO:0000313" key="3">
    <source>
        <dbReference type="EMBL" id="CAB0034021.1"/>
    </source>
</evidence>
<feature type="region of interest" description="Disordered" evidence="1">
    <location>
        <begin position="32"/>
        <end position="61"/>
    </location>
</feature>
<dbReference type="OrthoDB" id="374045at2759"/>
<feature type="compositionally biased region" description="Basic and acidic residues" evidence="1">
    <location>
        <begin position="32"/>
        <end position="48"/>
    </location>
</feature>
<evidence type="ECO:0000313" key="4">
    <source>
        <dbReference type="Proteomes" id="UP000479190"/>
    </source>
</evidence>
<reference evidence="3 4" key="1">
    <citation type="submission" date="2020-02" db="EMBL/GenBank/DDBJ databases">
        <authorList>
            <person name="Ferguson B K."/>
        </authorList>
    </citation>
    <scope>NUCLEOTIDE SEQUENCE [LARGE SCALE GENOMIC DNA]</scope>
</reference>
<dbReference type="Proteomes" id="UP000479190">
    <property type="component" value="Unassembled WGS sequence"/>
</dbReference>
<accession>A0A6H5IH49</accession>
<dbReference type="Gene3D" id="3.10.310.20">
    <property type="entry name" value="DHHA2 domain"/>
    <property type="match status" value="1"/>
</dbReference>
<dbReference type="InterPro" id="IPR038222">
    <property type="entry name" value="DHHA2_dom_sf"/>
</dbReference>
<sequence length="100" mass="11044">MGKKFIIKLSCFKALYLLQLIEALKSSTEPKLELTEVKRSEQDEHQWQETRGSSSSISSGGGELDGKFLALYTQANVRASRKQILPIIQKATASSSSTHS</sequence>
<dbReference type="EMBL" id="CADCXV010000731">
    <property type="protein sequence ID" value="CAB0034021.1"/>
    <property type="molecule type" value="Genomic_DNA"/>
</dbReference>
<evidence type="ECO:0000256" key="1">
    <source>
        <dbReference type="SAM" id="MobiDB-lite"/>
    </source>
</evidence>
<dbReference type="AlphaFoldDB" id="A0A6H5IH49"/>
<evidence type="ECO:0000256" key="2">
    <source>
        <dbReference type="SAM" id="SignalP"/>
    </source>
</evidence>
<protein>
    <submittedName>
        <fullName evidence="3">Uncharacterized protein</fullName>
    </submittedName>
</protein>
<keyword evidence="4" id="KW-1185">Reference proteome</keyword>
<name>A0A6H5IH49_9HYME</name>
<proteinExistence type="predicted"/>
<feature type="signal peptide" evidence="2">
    <location>
        <begin position="1"/>
        <end position="23"/>
    </location>
</feature>
<gene>
    <name evidence="3" type="ORF">TBRA_LOCUS5919</name>
</gene>
<feature type="chain" id="PRO_5026189777" evidence="2">
    <location>
        <begin position="24"/>
        <end position="100"/>
    </location>
</feature>
<organism evidence="3 4">
    <name type="scientific">Trichogramma brassicae</name>
    <dbReference type="NCBI Taxonomy" id="86971"/>
    <lineage>
        <taxon>Eukaryota</taxon>
        <taxon>Metazoa</taxon>
        <taxon>Ecdysozoa</taxon>
        <taxon>Arthropoda</taxon>
        <taxon>Hexapoda</taxon>
        <taxon>Insecta</taxon>
        <taxon>Pterygota</taxon>
        <taxon>Neoptera</taxon>
        <taxon>Endopterygota</taxon>
        <taxon>Hymenoptera</taxon>
        <taxon>Apocrita</taxon>
        <taxon>Proctotrupomorpha</taxon>
        <taxon>Chalcidoidea</taxon>
        <taxon>Trichogrammatidae</taxon>
        <taxon>Trichogramma</taxon>
    </lineage>
</organism>